<dbReference type="InterPro" id="IPR019734">
    <property type="entry name" value="TPR_rpt"/>
</dbReference>
<feature type="repeat" description="TPR" evidence="1">
    <location>
        <begin position="161"/>
        <end position="194"/>
    </location>
</feature>
<dbReference type="PROSITE" id="PS50005">
    <property type="entry name" value="TPR"/>
    <property type="match status" value="1"/>
</dbReference>
<protein>
    <submittedName>
        <fullName evidence="4">Uncharacterized protein</fullName>
    </submittedName>
</protein>
<feature type="region of interest" description="Disordered" evidence="2">
    <location>
        <begin position="25"/>
        <end position="54"/>
    </location>
</feature>
<dbReference type="EMBL" id="QFPN01000006">
    <property type="protein sequence ID" value="PZQ14289.1"/>
    <property type="molecule type" value="Genomic_DNA"/>
</dbReference>
<dbReference type="AlphaFoldDB" id="A0A2W5KE29"/>
<dbReference type="Proteomes" id="UP000249577">
    <property type="component" value="Unassembled WGS sequence"/>
</dbReference>
<keyword evidence="3" id="KW-0732">Signal</keyword>
<evidence type="ECO:0000313" key="5">
    <source>
        <dbReference type="Proteomes" id="UP000249577"/>
    </source>
</evidence>
<evidence type="ECO:0000256" key="3">
    <source>
        <dbReference type="SAM" id="SignalP"/>
    </source>
</evidence>
<name>A0A2W5KE29_ANCNO</name>
<accession>A0A2W5KE29</accession>
<feature type="chain" id="PRO_5016045290" evidence="3">
    <location>
        <begin position="22"/>
        <end position="213"/>
    </location>
</feature>
<dbReference type="SUPFAM" id="SSF48452">
    <property type="entry name" value="TPR-like"/>
    <property type="match status" value="1"/>
</dbReference>
<dbReference type="Pfam" id="PF13432">
    <property type="entry name" value="TPR_16"/>
    <property type="match status" value="1"/>
</dbReference>
<gene>
    <name evidence="4" type="ORF">DI565_12775</name>
</gene>
<dbReference type="InterPro" id="IPR011990">
    <property type="entry name" value="TPR-like_helical_dom_sf"/>
</dbReference>
<feature type="signal peptide" evidence="3">
    <location>
        <begin position="1"/>
        <end position="21"/>
    </location>
</feature>
<dbReference type="SMART" id="SM00028">
    <property type="entry name" value="TPR"/>
    <property type="match status" value="3"/>
</dbReference>
<organism evidence="4 5">
    <name type="scientific">Ancylobacter novellus</name>
    <name type="common">Thiobacillus novellus</name>
    <dbReference type="NCBI Taxonomy" id="921"/>
    <lineage>
        <taxon>Bacteria</taxon>
        <taxon>Pseudomonadati</taxon>
        <taxon>Pseudomonadota</taxon>
        <taxon>Alphaproteobacteria</taxon>
        <taxon>Hyphomicrobiales</taxon>
        <taxon>Xanthobacteraceae</taxon>
        <taxon>Ancylobacter</taxon>
    </lineage>
</organism>
<sequence length="213" mass="23170">MIRAATAFVFAAMLLPDAAFARPANEAPPAPRDFPTITGPRAPAPKPLDEPDARTQAADDLLGRLAKTQEPTAAKRIAAAVQALWLRSGSDTVDLLTSRAGEAQRKQKIDVAIKLMDEALAQRPDFVEGWNRRATLHFVAKDYDDAMADLHEVLIREPRHFGAWIGLGRILSDTGDDAKALAAYRKALEIYPAVEGLKKQADDLALKVEGQPI</sequence>
<reference evidence="4 5" key="1">
    <citation type="submission" date="2017-08" db="EMBL/GenBank/DDBJ databases">
        <title>Infants hospitalized years apart are colonized by the same room-sourced microbial strains.</title>
        <authorList>
            <person name="Brooks B."/>
            <person name="Olm M.R."/>
            <person name="Firek B.A."/>
            <person name="Baker R."/>
            <person name="Thomas B.C."/>
            <person name="Morowitz M.J."/>
            <person name="Banfield J.F."/>
        </authorList>
    </citation>
    <scope>NUCLEOTIDE SEQUENCE [LARGE SCALE GENOMIC DNA]</scope>
    <source>
        <strain evidence="4">S2_005_003_R2_43</strain>
    </source>
</reference>
<evidence type="ECO:0000313" key="4">
    <source>
        <dbReference type="EMBL" id="PZQ14289.1"/>
    </source>
</evidence>
<comment type="caution">
    <text evidence="4">The sequence shown here is derived from an EMBL/GenBank/DDBJ whole genome shotgun (WGS) entry which is preliminary data.</text>
</comment>
<proteinExistence type="predicted"/>
<evidence type="ECO:0000256" key="2">
    <source>
        <dbReference type="SAM" id="MobiDB-lite"/>
    </source>
</evidence>
<evidence type="ECO:0000256" key="1">
    <source>
        <dbReference type="PROSITE-ProRule" id="PRU00339"/>
    </source>
</evidence>
<dbReference type="Gene3D" id="1.25.40.10">
    <property type="entry name" value="Tetratricopeptide repeat domain"/>
    <property type="match status" value="1"/>
</dbReference>
<keyword evidence="1" id="KW-0802">TPR repeat</keyword>